<dbReference type="EMBL" id="UINC01132411">
    <property type="protein sequence ID" value="SVD14710.1"/>
    <property type="molecule type" value="Genomic_DNA"/>
</dbReference>
<gene>
    <name evidence="1" type="ORF">METZ01_LOCUS367564</name>
</gene>
<proteinExistence type="predicted"/>
<name>A0A382SXL5_9ZZZZ</name>
<organism evidence="1">
    <name type="scientific">marine metagenome</name>
    <dbReference type="NCBI Taxonomy" id="408172"/>
    <lineage>
        <taxon>unclassified sequences</taxon>
        <taxon>metagenomes</taxon>
        <taxon>ecological metagenomes</taxon>
    </lineage>
</organism>
<dbReference type="InterPro" id="IPR045491">
    <property type="entry name" value="DUF6433"/>
</dbReference>
<dbReference type="AlphaFoldDB" id="A0A382SXL5"/>
<protein>
    <submittedName>
        <fullName evidence="1">Uncharacterized protein</fullName>
    </submittedName>
</protein>
<reference evidence="1" key="1">
    <citation type="submission" date="2018-05" db="EMBL/GenBank/DDBJ databases">
        <authorList>
            <person name="Lanie J.A."/>
            <person name="Ng W.-L."/>
            <person name="Kazmierczak K.M."/>
            <person name="Andrzejewski T.M."/>
            <person name="Davidsen T.M."/>
            <person name="Wayne K.J."/>
            <person name="Tettelin H."/>
            <person name="Glass J.I."/>
            <person name="Rusch D."/>
            <person name="Podicherti R."/>
            <person name="Tsui H.-C.T."/>
            <person name="Winkler M.E."/>
        </authorList>
    </citation>
    <scope>NUCLEOTIDE SEQUENCE</scope>
</reference>
<feature type="non-terminal residue" evidence="1">
    <location>
        <position position="107"/>
    </location>
</feature>
<sequence length="107" mass="12223">MPDNYVPLLHEILDEVGKAKTKDMKISVLRKHNSDALRMVIKASFDPIIVWDLPAGVPPYEKNEAPEGTEHTMLITEARKLFHYIKGANNLTSHKREQMFVQLLEGL</sequence>
<dbReference type="Pfam" id="PF20025">
    <property type="entry name" value="DUF6433"/>
    <property type="match status" value="1"/>
</dbReference>
<evidence type="ECO:0000313" key="1">
    <source>
        <dbReference type="EMBL" id="SVD14710.1"/>
    </source>
</evidence>
<accession>A0A382SXL5</accession>